<reference evidence="1" key="2">
    <citation type="journal article" date="2015" name="Fish Shellfish Immunol.">
        <title>Early steps in the European eel (Anguilla anguilla)-Vibrio vulnificus interaction in the gills: Role of the RtxA13 toxin.</title>
        <authorList>
            <person name="Callol A."/>
            <person name="Pajuelo D."/>
            <person name="Ebbesson L."/>
            <person name="Teles M."/>
            <person name="MacKenzie S."/>
            <person name="Amaro C."/>
        </authorList>
    </citation>
    <scope>NUCLEOTIDE SEQUENCE</scope>
</reference>
<accession>A0A0E9RKE7</accession>
<reference evidence="1" key="1">
    <citation type="submission" date="2014-11" db="EMBL/GenBank/DDBJ databases">
        <authorList>
            <person name="Amaro Gonzalez C."/>
        </authorList>
    </citation>
    <scope>NUCLEOTIDE SEQUENCE</scope>
</reference>
<dbReference type="AlphaFoldDB" id="A0A0E9RKE7"/>
<protein>
    <submittedName>
        <fullName evidence="1">Uncharacterized protein</fullName>
    </submittedName>
</protein>
<sequence length="36" mass="4029">MSFVNKSITNVDGQVVVFKIFFFFSHEPSQSTVCAS</sequence>
<name>A0A0E9RKE7_ANGAN</name>
<proteinExistence type="predicted"/>
<organism evidence="1">
    <name type="scientific">Anguilla anguilla</name>
    <name type="common">European freshwater eel</name>
    <name type="synonym">Muraena anguilla</name>
    <dbReference type="NCBI Taxonomy" id="7936"/>
    <lineage>
        <taxon>Eukaryota</taxon>
        <taxon>Metazoa</taxon>
        <taxon>Chordata</taxon>
        <taxon>Craniata</taxon>
        <taxon>Vertebrata</taxon>
        <taxon>Euteleostomi</taxon>
        <taxon>Actinopterygii</taxon>
        <taxon>Neopterygii</taxon>
        <taxon>Teleostei</taxon>
        <taxon>Anguilliformes</taxon>
        <taxon>Anguillidae</taxon>
        <taxon>Anguilla</taxon>
    </lineage>
</organism>
<evidence type="ECO:0000313" key="1">
    <source>
        <dbReference type="EMBL" id="JAH29262.1"/>
    </source>
</evidence>
<dbReference type="EMBL" id="GBXM01079315">
    <property type="protein sequence ID" value="JAH29262.1"/>
    <property type="molecule type" value="Transcribed_RNA"/>
</dbReference>